<dbReference type="Pfam" id="PF13499">
    <property type="entry name" value="EF-hand_7"/>
    <property type="match status" value="1"/>
</dbReference>
<feature type="region of interest" description="Disordered" evidence="3">
    <location>
        <begin position="1"/>
        <end position="22"/>
    </location>
</feature>
<dbReference type="Gene3D" id="1.10.238.10">
    <property type="entry name" value="EF-hand"/>
    <property type="match status" value="2"/>
</dbReference>
<evidence type="ECO:0000313" key="5">
    <source>
        <dbReference type="EMBL" id="KAF3323962.1"/>
    </source>
</evidence>
<keyword evidence="6" id="KW-1185">Reference proteome</keyword>
<sequence length="180" mass="20233">MANVALKNPKHSNSKRLSRKRSFKLGLIPMLCSNSDASSPSHSSSSSTGRSRLAELQKVFRHLDSDRDGKISGHELSTFFSAMGDEELRSDGIDFDTISHLNFGDFVKLMEREEEEDLRKAFEMFEAVKGSGRITPKGLQRVLSRLGDERSVADCQAMISVYDVDGDGELDFHEFYRMMS</sequence>
<evidence type="ECO:0000259" key="4">
    <source>
        <dbReference type="PROSITE" id="PS50222"/>
    </source>
</evidence>
<feature type="domain" description="EF-hand" evidence="4">
    <location>
        <begin position="150"/>
        <end position="180"/>
    </location>
</feature>
<accession>A0A833QKK5</accession>
<dbReference type="Pfam" id="PF00036">
    <property type="entry name" value="EF-hand_1"/>
    <property type="match status" value="1"/>
</dbReference>
<dbReference type="Proteomes" id="UP000623129">
    <property type="component" value="Unassembled WGS sequence"/>
</dbReference>
<keyword evidence="2" id="KW-0106">Calcium</keyword>
<evidence type="ECO:0000313" key="6">
    <source>
        <dbReference type="Proteomes" id="UP000623129"/>
    </source>
</evidence>
<reference evidence="5" key="1">
    <citation type="submission" date="2020-01" db="EMBL/GenBank/DDBJ databases">
        <title>Genome sequence of Kobresia littledalei, the first chromosome-level genome in the family Cyperaceae.</title>
        <authorList>
            <person name="Qu G."/>
        </authorList>
    </citation>
    <scope>NUCLEOTIDE SEQUENCE</scope>
    <source>
        <strain evidence="5">C.B.Clarke</strain>
        <tissue evidence="5">Leaf</tissue>
    </source>
</reference>
<protein>
    <submittedName>
        <fullName evidence="5">Putative calcium-binding protein CML41-like protein</fullName>
    </submittedName>
</protein>
<dbReference type="PANTHER" id="PTHR23050">
    <property type="entry name" value="CALCIUM BINDING PROTEIN"/>
    <property type="match status" value="1"/>
</dbReference>
<dbReference type="EMBL" id="SWLB01000022">
    <property type="protein sequence ID" value="KAF3323962.1"/>
    <property type="molecule type" value="Genomic_DNA"/>
</dbReference>
<dbReference type="OrthoDB" id="26525at2759"/>
<dbReference type="AlphaFoldDB" id="A0A833QKK5"/>
<proteinExistence type="predicted"/>
<dbReference type="SMART" id="SM00054">
    <property type="entry name" value="EFh"/>
    <property type="match status" value="3"/>
</dbReference>
<feature type="domain" description="EF-hand" evidence="4">
    <location>
        <begin position="51"/>
        <end position="86"/>
    </location>
</feature>
<evidence type="ECO:0000256" key="3">
    <source>
        <dbReference type="SAM" id="MobiDB-lite"/>
    </source>
</evidence>
<gene>
    <name evidence="5" type="ORF">FCM35_KLT11429</name>
</gene>
<dbReference type="PROSITE" id="PS50222">
    <property type="entry name" value="EF_HAND_2"/>
    <property type="match status" value="2"/>
</dbReference>
<comment type="caution">
    <text evidence="5">The sequence shown here is derived from an EMBL/GenBank/DDBJ whole genome shotgun (WGS) entry which is preliminary data.</text>
</comment>
<organism evidence="5 6">
    <name type="scientific">Carex littledalei</name>
    <dbReference type="NCBI Taxonomy" id="544730"/>
    <lineage>
        <taxon>Eukaryota</taxon>
        <taxon>Viridiplantae</taxon>
        <taxon>Streptophyta</taxon>
        <taxon>Embryophyta</taxon>
        <taxon>Tracheophyta</taxon>
        <taxon>Spermatophyta</taxon>
        <taxon>Magnoliopsida</taxon>
        <taxon>Liliopsida</taxon>
        <taxon>Poales</taxon>
        <taxon>Cyperaceae</taxon>
        <taxon>Cyperoideae</taxon>
        <taxon>Cariceae</taxon>
        <taxon>Carex</taxon>
        <taxon>Carex subgen. Euthyceras</taxon>
    </lineage>
</organism>
<evidence type="ECO:0000256" key="1">
    <source>
        <dbReference type="ARBA" id="ARBA00022737"/>
    </source>
</evidence>
<feature type="compositionally biased region" description="Basic residues" evidence="3">
    <location>
        <begin position="8"/>
        <end position="22"/>
    </location>
</feature>
<evidence type="ECO:0000256" key="2">
    <source>
        <dbReference type="ARBA" id="ARBA00022837"/>
    </source>
</evidence>
<dbReference type="GO" id="GO:0005509">
    <property type="term" value="F:calcium ion binding"/>
    <property type="evidence" value="ECO:0007669"/>
    <property type="project" value="InterPro"/>
</dbReference>
<name>A0A833QKK5_9POAL</name>
<dbReference type="InterPro" id="IPR050145">
    <property type="entry name" value="Centrin_CML-like"/>
</dbReference>
<dbReference type="InterPro" id="IPR002048">
    <property type="entry name" value="EF_hand_dom"/>
</dbReference>
<dbReference type="InterPro" id="IPR018247">
    <property type="entry name" value="EF_Hand_1_Ca_BS"/>
</dbReference>
<keyword evidence="1" id="KW-0677">Repeat</keyword>
<dbReference type="PROSITE" id="PS00018">
    <property type="entry name" value="EF_HAND_1"/>
    <property type="match status" value="2"/>
</dbReference>
<dbReference type="FunFam" id="1.10.238.10:FF:000330">
    <property type="entry name" value="Putative calcium-binding protein CML41"/>
    <property type="match status" value="1"/>
</dbReference>
<dbReference type="InterPro" id="IPR011992">
    <property type="entry name" value="EF-hand-dom_pair"/>
</dbReference>
<dbReference type="CDD" id="cd00051">
    <property type="entry name" value="EFh"/>
    <property type="match status" value="1"/>
</dbReference>
<dbReference type="SUPFAM" id="SSF47473">
    <property type="entry name" value="EF-hand"/>
    <property type="match status" value="1"/>
</dbReference>